<dbReference type="SUPFAM" id="SSF81383">
    <property type="entry name" value="F-box domain"/>
    <property type="match status" value="1"/>
</dbReference>
<name>A0AAX6E3Z9_IRIPA</name>
<dbReference type="AlphaFoldDB" id="A0AAX6E3Z9"/>
<dbReference type="Proteomes" id="UP001140949">
    <property type="component" value="Unassembled WGS sequence"/>
</dbReference>
<evidence type="ECO:0000259" key="1">
    <source>
        <dbReference type="PROSITE" id="PS50181"/>
    </source>
</evidence>
<comment type="caution">
    <text evidence="2">The sequence shown here is derived from an EMBL/GenBank/DDBJ whole genome shotgun (WGS) entry which is preliminary data.</text>
</comment>
<protein>
    <submittedName>
        <fullName evidence="2">F-box protein</fullName>
    </submittedName>
</protein>
<dbReference type="EMBL" id="JANAVB010040218">
    <property type="protein sequence ID" value="KAJ6798827.1"/>
    <property type="molecule type" value="Genomic_DNA"/>
</dbReference>
<feature type="domain" description="F-box" evidence="1">
    <location>
        <begin position="10"/>
        <end position="56"/>
    </location>
</feature>
<dbReference type="InterPro" id="IPR001810">
    <property type="entry name" value="F-box_dom"/>
</dbReference>
<dbReference type="InterPro" id="IPR036047">
    <property type="entry name" value="F-box-like_dom_sf"/>
</dbReference>
<dbReference type="Pfam" id="PF03478">
    <property type="entry name" value="Beta-prop_KIB1-4"/>
    <property type="match status" value="1"/>
</dbReference>
<dbReference type="PANTHER" id="PTHR44259:SF114">
    <property type="entry name" value="OS06G0707300 PROTEIN"/>
    <property type="match status" value="1"/>
</dbReference>
<proteinExistence type="predicted"/>
<accession>A0AAX6E3Z9</accession>
<dbReference type="InterPro" id="IPR005174">
    <property type="entry name" value="KIB1-4_b-propeller"/>
</dbReference>
<reference evidence="2" key="2">
    <citation type="submission" date="2023-04" db="EMBL/GenBank/DDBJ databases">
        <authorList>
            <person name="Bruccoleri R.E."/>
            <person name="Oakeley E.J."/>
            <person name="Faust A.-M."/>
            <person name="Dessus-Babus S."/>
            <person name="Altorfer M."/>
            <person name="Burckhardt D."/>
            <person name="Oertli M."/>
            <person name="Naumann U."/>
            <person name="Petersen F."/>
            <person name="Wong J."/>
        </authorList>
    </citation>
    <scope>NUCLEOTIDE SEQUENCE</scope>
    <source>
        <strain evidence="2">GSM-AAB239-AS_SAM_17_03QT</strain>
        <tissue evidence="2">Leaf</tissue>
    </source>
</reference>
<sequence length="395" mass="43386">MGGSLTPPPPRSVKDLPTDIMISVLERLSLADRVRFASSCSSFYSIFRAAQRLRPPKTPPWMLLPSQSTPAAITFFSVSNRRIYRIPQKAEDEEESCRCRRHRRRLLFLGSSDGWLVTLDQGHSQLDLLNPITGAKIHLPPLPSSKLVPLESSKAILSFTSSSASSSPFSFYTVVLLLARYSNSSAWPTALVCCSSQRAWTPFGRREFYSDAAITSSNIIYTMQSNGTVEAWDLSSSSGGGPSLSATIVMPKSLSTGFASFTKYLVMAGGGLLQVWRSREFAKVEFKVFELEAKEEEEEEWVEVKSLGGRVVFLNSCCSSMSMMPEDCPPELAGASNSIYFNCLTTTSSSKNRESMVFRMEDGSVASVLLHGSIWEPSPIWIAPTLLGTDCSGGR</sequence>
<keyword evidence="3" id="KW-1185">Reference proteome</keyword>
<organism evidence="2 3">
    <name type="scientific">Iris pallida</name>
    <name type="common">Sweet iris</name>
    <dbReference type="NCBI Taxonomy" id="29817"/>
    <lineage>
        <taxon>Eukaryota</taxon>
        <taxon>Viridiplantae</taxon>
        <taxon>Streptophyta</taxon>
        <taxon>Embryophyta</taxon>
        <taxon>Tracheophyta</taxon>
        <taxon>Spermatophyta</taxon>
        <taxon>Magnoliopsida</taxon>
        <taxon>Liliopsida</taxon>
        <taxon>Asparagales</taxon>
        <taxon>Iridaceae</taxon>
        <taxon>Iridoideae</taxon>
        <taxon>Irideae</taxon>
        <taxon>Iris</taxon>
    </lineage>
</organism>
<evidence type="ECO:0000313" key="3">
    <source>
        <dbReference type="Proteomes" id="UP001140949"/>
    </source>
</evidence>
<dbReference type="PANTHER" id="PTHR44259">
    <property type="entry name" value="OS07G0183000 PROTEIN-RELATED"/>
    <property type="match status" value="1"/>
</dbReference>
<dbReference type="PROSITE" id="PS50181">
    <property type="entry name" value="FBOX"/>
    <property type="match status" value="1"/>
</dbReference>
<gene>
    <name evidence="2" type="ORF">M6B38_211180</name>
</gene>
<dbReference type="Pfam" id="PF00646">
    <property type="entry name" value="F-box"/>
    <property type="match status" value="1"/>
</dbReference>
<dbReference type="InterPro" id="IPR050942">
    <property type="entry name" value="F-box_BR-signaling"/>
</dbReference>
<evidence type="ECO:0000313" key="2">
    <source>
        <dbReference type="EMBL" id="KAJ6798827.1"/>
    </source>
</evidence>
<reference evidence="2" key="1">
    <citation type="journal article" date="2023" name="GigaByte">
        <title>Genome assembly of the bearded iris, Iris pallida Lam.</title>
        <authorList>
            <person name="Bruccoleri R.E."/>
            <person name="Oakeley E.J."/>
            <person name="Faust A.M.E."/>
            <person name="Altorfer M."/>
            <person name="Dessus-Babus S."/>
            <person name="Burckhardt D."/>
            <person name="Oertli M."/>
            <person name="Naumann U."/>
            <person name="Petersen F."/>
            <person name="Wong J."/>
        </authorList>
    </citation>
    <scope>NUCLEOTIDE SEQUENCE</scope>
    <source>
        <strain evidence="2">GSM-AAB239-AS_SAM_17_03QT</strain>
    </source>
</reference>